<proteinExistence type="predicted"/>
<accession>A0A1M2VW87</accession>
<protein>
    <submittedName>
        <fullName evidence="1">Uncharacterized protein</fullName>
    </submittedName>
</protein>
<organism evidence="1 2">
    <name type="scientific">Trametes pubescens</name>
    <name type="common">White-rot fungus</name>
    <dbReference type="NCBI Taxonomy" id="154538"/>
    <lineage>
        <taxon>Eukaryota</taxon>
        <taxon>Fungi</taxon>
        <taxon>Dikarya</taxon>
        <taxon>Basidiomycota</taxon>
        <taxon>Agaricomycotina</taxon>
        <taxon>Agaricomycetes</taxon>
        <taxon>Polyporales</taxon>
        <taxon>Polyporaceae</taxon>
        <taxon>Trametes</taxon>
    </lineage>
</organism>
<evidence type="ECO:0000313" key="1">
    <source>
        <dbReference type="EMBL" id="OJT11792.1"/>
    </source>
</evidence>
<dbReference type="AlphaFoldDB" id="A0A1M2VW87"/>
<keyword evidence="2" id="KW-1185">Reference proteome</keyword>
<dbReference type="Proteomes" id="UP000184267">
    <property type="component" value="Unassembled WGS sequence"/>
</dbReference>
<reference evidence="1 2" key="1">
    <citation type="submission" date="2016-10" db="EMBL/GenBank/DDBJ databases">
        <title>Genome sequence of the basidiomycete white-rot fungus Trametes pubescens.</title>
        <authorList>
            <person name="Makela M.R."/>
            <person name="Granchi Z."/>
            <person name="Peng M."/>
            <person name="De Vries R.P."/>
            <person name="Grigoriev I."/>
            <person name="Riley R."/>
            <person name="Hilden K."/>
        </authorList>
    </citation>
    <scope>NUCLEOTIDE SEQUENCE [LARGE SCALE GENOMIC DNA]</scope>
    <source>
        <strain evidence="1 2">FBCC735</strain>
    </source>
</reference>
<dbReference type="EMBL" id="MNAD01000574">
    <property type="protein sequence ID" value="OJT11792.1"/>
    <property type="molecule type" value="Genomic_DNA"/>
</dbReference>
<name>A0A1M2VW87_TRAPU</name>
<sequence length="87" mass="10026">MQDRSLPFIRWLIQRISSEGQDQALKDIQVYTQQLLDNIGLLGRSHAKVYRLAHPPFSVYVIIHKGEIRIALKGGFVDSQQVRQLLL</sequence>
<comment type="caution">
    <text evidence="1">The sequence shown here is derived from an EMBL/GenBank/DDBJ whole genome shotgun (WGS) entry which is preliminary data.</text>
</comment>
<gene>
    <name evidence="1" type="ORF">TRAPUB_11653</name>
</gene>
<evidence type="ECO:0000313" key="2">
    <source>
        <dbReference type="Proteomes" id="UP000184267"/>
    </source>
</evidence>